<evidence type="ECO:0000259" key="4">
    <source>
        <dbReference type="PROSITE" id="PS50011"/>
    </source>
</evidence>
<keyword evidence="3" id="KW-0067">ATP-binding</keyword>
<dbReference type="InterPro" id="IPR001611">
    <property type="entry name" value="Leu-rich_rpt"/>
</dbReference>
<dbReference type="PANTHER" id="PTHR48051">
    <property type="match status" value="1"/>
</dbReference>
<dbReference type="GO" id="GO:0004672">
    <property type="term" value="F:protein kinase activity"/>
    <property type="evidence" value="ECO:0007669"/>
    <property type="project" value="InterPro"/>
</dbReference>
<dbReference type="InterPro" id="IPR025875">
    <property type="entry name" value="Leu-rich_rpt_4"/>
</dbReference>
<proteinExistence type="predicted"/>
<dbReference type="Gene3D" id="1.10.510.10">
    <property type="entry name" value="Transferase(Phosphotransferase) domain 1"/>
    <property type="match status" value="1"/>
</dbReference>
<evidence type="ECO:0000313" key="5">
    <source>
        <dbReference type="EMBL" id="MRX78324.1"/>
    </source>
</evidence>
<dbReference type="PROSITE" id="PS50011">
    <property type="entry name" value="PROTEIN_KINASE_DOM"/>
    <property type="match status" value="1"/>
</dbReference>
<evidence type="ECO:0000256" key="3">
    <source>
        <dbReference type="PROSITE-ProRule" id="PRU10141"/>
    </source>
</evidence>
<keyword evidence="5" id="KW-0808">Transferase</keyword>
<dbReference type="InterPro" id="IPR003591">
    <property type="entry name" value="Leu-rich_rpt_typical-subtyp"/>
</dbReference>
<keyword evidence="5" id="KW-0418">Kinase</keyword>
<dbReference type="InterPro" id="IPR000719">
    <property type="entry name" value="Prot_kinase_dom"/>
</dbReference>
<dbReference type="SUPFAM" id="SSF52058">
    <property type="entry name" value="L domain-like"/>
    <property type="match status" value="1"/>
</dbReference>
<dbReference type="InterPro" id="IPR032675">
    <property type="entry name" value="LRR_dom_sf"/>
</dbReference>
<dbReference type="PROSITE" id="PS51450">
    <property type="entry name" value="LRR"/>
    <property type="match status" value="1"/>
</dbReference>
<organism evidence="5 6">
    <name type="scientific">Pedobacter petrophilus</name>
    <dbReference type="NCBI Taxonomy" id="1908241"/>
    <lineage>
        <taxon>Bacteria</taxon>
        <taxon>Pseudomonadati</taxon>
        <taxon>Bacteroidota</taxon>
        <taxon>Sphingobacteriia</taxon>
        <taxon>Sphingobacteriales</taxon>
        <taxon>Sphingobacteriaceae</taxon>
        <taxon>Pedobacter</taxon>
    </lineage>
</organism>
<evidence type="ECO:0000256" key="1">
    <source>
        <dbReference type="ARBA" id="ARBA00022614"/>
    </source>
</evidence>
<dbReference type="Pfam" id="PF13855">
    <property type="entry name" value="LRR_8"/>
    <property type="match status" value="1"/>
</dbReference>
<dbReference type="SUPFAM" id="SSF56112">
    <property type="entry name" value="Protein kinase-like (PK-like)"/>
    <property type="match status" value="1"/>
</dbReference>
<dbReference type="PROSITE" id="PS00107">
    <property type="entry name" value="PROTEIN_KINASE_ATP"/>
    <property type="match status" value="1"/>
</dbReference>
<dbReference type="AlphaFoldDB" id="A0A7K0G4N8"/>
<protein>
    <submittedName>
        <fullName evidence="5">Protein kinase</fullName>
    </submittedName>
</protein>
<keyword evidence="1" id="KW-0433">Leucine-rich repeat</keyword>
<dbReference type="OrthoDB" id="8532199at2"/>
<dbReference type="SMART" id="SM00369">
    <property type="entry name" value="LRR_TYP"/>
    <property type="match status" value="4"/>
</dbReference>
<keyword evidence="2" id="KW-0677">Repeat</keyword>
<dbReference type="InterPro" id="IPR011009">
    <property type="entry name" value="Kinase-like_dom_sf"/>
</dbReference>
<dbReference type="PANTHER" id="PTHR48051:SF1">
    <property type="entry name" value="RAS SUPPRESSOR PROTEIN 1"/>
    <property type="match status" value="1"/>
</dbReference>
<dbReference type="GO" id="GO:0005524">
    <property type="term" value="F:ATP binding"/>
    <property type="evidence" value="ECO:0007669"/>
    <property type="project" value="UniProtKB-UniRule"/>
</dbReference>
<dbReference type="EMBL" id="WKKH01000048">
    <property type="protein sequence ID" value="MRX78324.1"/>
    <property type="molecule type" value="Genomic_DNA"/>
</dbReference>
<evidence type="ECO:0000313" key="6">
    <source>
        <dbReference type="Proteomes" id="UP000487757"/>
    </source>
</evidence>
<dbReference type="Proteomes" id="UP000487757">
    <property type="component" value="Unassembled WGS sequence"/>
</dbReference>
<name>A0A7K0G4N8_9SPHI</name>
<reference evidence="5 6" key="1">
    <citation type="submission" date="2019-11" db="EMBL/GenBank/DDBJ databases">
        <title>Pedobacter petrophilus genome.</title>
        <authorList>
            <person name="Feldbauer M.J."/>
            <person name="Newman J.D."/>
        </authorList>
    </citation>
    <scope>NUCLEOTIDE SEQUENCE [LARGE SCALE GENOMIC DNA]</scope>
    <source>
        <strain evidence="5 6">LMG 29686</strain>
    </source>
</reference>
<dbReference type="RefSeq" id="WP_154282730.1">
    <property type="nucleotide sequence ID" value="NZ_JBHUJQ010000001.1"/>
</dbReference>
<dbReference type="Gene3D" id="3.80.10.10">
    <property type="entry name" value="Ribonuclease Inhibitor"/>
    <property type="match status" value="2"/>
</dbReference>
<feature type="binding site" evidence="3">
    <location>
        <position position="232"/>
    </location>
    <ligand>
        <name>ATP</name>
        <dbReference type="ChEBI" id="CHEBI:30616"/>
    </ligand>
</feature>
<feature type="domain" description="Protein kinase" evidence="4">
    <location>
        <begin position="203"/>
        <end position="436"/>
    </location>
</feature>
<dbReference type="GO" id="GO:0005737">
    <property type="term" value="C:cytoplasm"/>
    <property type="evidence" value="ECO:0007669"/>
    <property type="project" value="TreeGrafter"/>
</dbReference>
<evidence type="ECO:0000256" key="2">
    <source>
        <dbReference type="ARBA" id="ARBA00022737"/>
    </source>
</evidence>
<dbReference type="Pfam" id="PF00069">
    <property type="entry name" value="Pkinase"/>
    <property type="match status" value="1"/>
</dbReference>
<keyword evidence="3" id="KW-0547">Nucleotide-binding</keyword>
<keyword evidence="6" id="KW-1185">Reference proteome</keyword>
<dbReference type="Pfam" id="PF12799">
    <property type="entry name" value="LRR_4"/>
    <property type="match status" value="1"/>
</dbReference>
<gene>
    <name evidence="5" type="ORF">GJU39_19765</name>
</gene>
<dbReference type="InterPro" id="IPR017441">
    <property type="entry name" value="Protein_kinase_ATP_BS"/>
</dbReference>
<accession>A0A7K0G4N8</accession>
<dbReference type="InterPro" id="IPR050216">
    <property type="entry name" value="LRR_domain-containing"/>
</dbReference>
<comment type="caution">
    <text evidence="5">The sequence shown here is derived from an EMBL/GenBank/DDBJ whole genome shotgun (WGS) entry which is preliminary data.</text>
</comment>
<sequence length="436" mass="48213">MQTLTGLKCGELKGCTSLKLSEGLTDFPIEIFTLAETLEYLDLSDNKLSELPEDFGKLKKLKVFFCSNNDFTTYPQVLADCPLLDIVGFKANRIEYIPNAAIGANLRWLILTNNQVSVLPTSIGKCLRMEKLMLAGNRLTALPDELQYCKSLALLRLSANEIEAVPEWLFTMPKLSWLAISGNPCSRNSIAEIEAPVIAYESLQIKDRLGEGASGTIYRASRDGILQDVAVKVFKGDVTSDGYPEDEMSSSLEAGEHDTLVKILGKTDNLIESKTGLVMELIPKHYVNLGNPPSLKTCTRDVFDPNIKYSAKQIINILTSISSVANHLHERGIMHGDLYAHNMLIDDEGNTLFGDFGAATMYDRDQLTDAYALERIEVSAFGYLIDDLLSLYQISTSDNFSLALTFLKELCHSTNTKSRPSFAEIESILAEVKPAL</sequence>